<name>A0A1I3ZDG6_9LACT</name>
<keyword evidence="1" id="KW-1133">Transmembrane helix</keyword>
<evidence type="ECO:0000256" key="1">
    <source>
        <dbReference type="SAM" id="Phobius"/>
    </source>
</evidence>
<dbReference type="Proteomes" id="UP000199589">
    <property type="component" value="Unassembled WGS sequence"/>
</dbReference>
<sequence>MLSVGEIRSTARQILNGKWKDAALLNVIPVLIAIIFTGEASNTLDFFGIEFFDQNVVNEATEYGMNNFINFKSIIVDLVAILFATGVAFTLLDLVRNSHSKIDPLSDSLRIFKQGHVIQVLAIYIITGFFVILWSLLLIIPGIIASLAYSQAYYIYKDSEANGENLTVMDCISRSKELMAGYKGKLFLLELSFIGWHLIGALTFGLGYLFITPYIQTAKAVFYNDLLDNSQVY</sequence>
<feature type="transmembrane region" description="Helical" evidence="1">
    <location>
        <begin position="186"/>
        <end position="211"/>
    </location>
</feature>
<evidence type="ECO:0000313" key="3">
    <source>
        <dbReference type="Proteomes" id="UP000199589"/>
    </source>
</evidence>
<dbReference type="EMBL" id="FOSJ01000032">
    <property type="protein sequence ID" value="SFK41950.1"/>
    <property type="molecule type" value="Genomic_DNA"/>
</dbReference>
<accession>A0A1I3ZDG6</accession>
<protein>
    <submittedName>
        <fullName evidence="2">Uncharacterized membrane protein</fullName>
    </submittedName>
</protein>
<dbReference type="RefSeq" id="WP_091898031.1">
    <property type="nucleotide sequence ID" value="NZ_FOSJ01000032.1"/>
</dbReference>
<feature type="transmembrane region" description="Helical" evidence="1">
    <location>
        <begin position="21"/>
        <end position="38"/>
    </location>
</feature>
<feature type="transmembrane region" description="Helical" evidence="1">
    <location>
        <begin position="74"/>
        <end position="95"/>
    </location>
</feature>
<keyword evidence="1" id="KW-0472">Membrane</keyword>
<dbReference type="InterPro" id="IPR010380">
    <property type="entry name" value="DUF975"/>
</dbReference>
<dbReference type="Pfam" id="PF06161">
    <property type="entry name" value="DUF975"/>
    <property type="match status" value="1"/>
</dbReference>
<dbReference type="PANTHER" id="PTHR40076:SF1">
    <property type="entry name" value="MEMBRANE PROTEIN"/>
    <property type="match status" value="1"/>
</dbReference>
<dbReference type="PANTHER" id="PTHR40076">
    <property type="entry name" value="MEMBRANE PROTEIN-RELATED"/>
    <property type="match status" value="1"/>
</dbReference>
<gene>
    <name evidence="2" type="ORF">SAMN04488569_103217</name>
</gene>
<dbReference type="OrthoDB" id="9784844at2"/>
<keyword evidence="3" id="KW-1185">Reference proteome</keyword>
<proteinExistence type="predicted"/>
<dbReference type="AlphaFoldDB" id="A0A1I3ZDG6"/>
<feature type="transmembrane region" description="Helical" evidence="1">
    <location>
        <begin position="116"/>
        <end position="149"/>
    </location>
</feature>
<keyword evidence="1" id="KW-0812">Transmembrane</keyword>
<evidence type="ECO:0000313" key="2">
    <source>
        <dbReference type="EMBL" id="SFK41950.1"/>
    </source>
</evidence>
<reference evidence="3" key="1">
    <citation type="submission" date="2016-10" db="EMBL/GenBank/DDBJ databases">
        <authorList>
            <person name="Varghese N."/>
            <person name="Submissions S."/>
        </authorList>
    </citation>
    <scope>NUCLEOTIDE SEQUENCE [LARGE SCALE GENOMIC DNA]</scope>
    <source>
        <strain evidence="3">DSM 16108</strain>
    </source>
</reference>
<organism evidence="2 3">
    <name type="scientific">Marinilactibacillus piezotolerans</name>
    <dbReference type="NCBI Taxonomy" id="258723"/>
    <lineage>
        <taxon>Bacteria</taxon>
        <taxon>Bacillati</taxon>
        <taxon>Bacillota</taxon>
        <taxon>Bacilli</taxon>
        <taxon>Lactobacillales</taxon>
        <taxon>Carnobacteriaceae</taxon>
        <taxon>Marinilactibacillus</taxon>
    </lineage>
</organism>